<dbReference type="EMBL" id="QXFX01009187">
    <property type="protein sequence ID" value="KAE9054884.1"/>
    <property type="molecule type" value="Genomic_DNA"/>
</dbReference>
<name>A0A6G0JER6_9STRA</name>
<evidence type="ECO:0000313" key="2">
    <source>
        <dbReference type="Proteomes" id="UP000488956"/>
    </source>
</evidence>
<comment type="caution">
    <text evidence="1">The sequence shown here is derived from an EMBL/GenBank/DDBJ whole genome shotgun (WGS) entry which is preliminary data.</text>
</comment>
<evidence type="ECO:0008006" key="3">
    <source>
        <dbReference type="Google" id="ProtNLM"/>
    </source>
</evidence>
<dbReference type="AlphaFoldDB" id="A0A6G0JER6"/>
<accession>A0A6G0JER6</accession>
<evidence type="ECO:0000313" key="1">
    <source>
        <dbReference type="EMBL" id="KAE9054884.1"/>
    </source>
</evidence>
<dbReference type="Proteomes" id="UP000488956">
    <property type="component" value="Unassembled WGS sequence"/>
</dbReference>
<gene>
    <name evidence="1" type="ORF">PF010_g32349</name>
</gene>
<protein>
    <recommendedName>
        <fullName evidence="3">CCHC-type domain-containing protein</fullName>
    </recommendedName>
</protein>
<reference evidence="1 2" key="1">
    <citation type="submission" date="2018-09" db="EMBL/GenBank/DDBJ databases">
        <title>Genomic investigation of the strawberry pathogen Phytophthora fragariae indicates pathogenicity is determined by transcriptional variation in three key races.</title>
        <authorList>
            <person name="Adams T.M."/>
            <person name="Armitage A.D."/>
            <person name="Sobczyk M.K."/>
            <person name="Bates H.J."/>
            <person name="Dunwell J.M."/>
            <person name="Nellist C.F."/>
            <person name="Harrison R.J."/>
        </authorList>
    </citation>
    <scope>NUCLEOTIDE SEQUENCE [LARGE SCALE GENOMIC DNA]</scope>
    <source>
        <strain evidence="1 2">ONT-3</strain>
    </source>
</reference>
<sequence>MCLNSIARTTPDLLFSFRLYFSNEGEASTVYANYLAARRGSAQGVGGAERTAALKPVSNVSWDRTRNEFFRPTSREYAETAAKQIKIFGLTMEINARTLEDALAAHGFPVMDVQIKGSRRNWAEAEMRTKSQVEELLKQYGTEANESIRIGNHVLRCVKGDNSQERLCFQRRKPGHFKNQCPDLQPNAAPAQSIARLEGRGTGEPSAADTITVSNSEVAMRMGSL</sequence>
<proteinExistence type="predicted"/>
<organism evidence="1 2">
    <name type="scientific">Phytophthora fragariae</name>
    <dbReference type="NCBI Taxonomy" id="53985"/>
    <lineage>
        <taxon>Eukaryota</taxon>
        <taxon>Sar</taxon>
        <taxon>Stramenopiles</taxon>
        <taxon>Oomycota</taxon>
        <taxon>Peronosporomycetes</taxon>
        <taxon>Peronosporales</taxon>
        <taxon>Peronosporaceae</taxon>
        <taxon>Phytophthora</taxon>
    </lineage>
</organism>